<organism evidence="3 4">
    <name type="scientific">Mycena maculata</name>
    <dbReference type="NCBI Taxonomy" id="230809"/>
    <lineage>
        <taxon>Eukaryota</taxon>
        <taxon>Fungi</taxon>
        <taxon>Dikarya</taxon>
        <taxon>Basidiomycota</taxon>
        <taxon>Agaricomycotina</taxon>
        <taxon>Agaricomycetes</taxon>
        <taxon>Agaricomycetidae</taxon>
        <taxon>Agaricales</taxon>
        <taxon>Marasmiineae</taxon>
        <taxon>Mycenaceae</taxon>
        <taxon>Mycena</taxon>
    </lineage>
</organism>
<protein>
    <recommendedName>
        <fullName evidence="2">Zn(2)-C6 fungal-type domain-containing protein</fullName>
    </recommendedName>
</protein>
<feature type="domain" description="Zn(2)-C6 fungal-type" evidence="2">
    <location>
        <begin position="25"/>
        <end position="59"/>
    </location>
</feature>
<accession>A0AAD7NXV0</accession>
<sequence length="372" mass="40918">MSISNPASSQLSAPYALRRRRTIIACLNCRTKKMRCVTTEQPPRNPCARCTRRRIPCEYVSVPEQEAYLASTPANNAVELPHLGSDSAPQASVRRPRRRRRPMTAPEISGDSMATLPAPSSTVAAPIPLLPRYFGRSLPDLSILLSPGSPTNSLSNFTQTSADLDYLYPASTTPLPSPSSIVAPASQLLPRYLRRSLPDLSILTSPGSPTNSLNNFTHATADLDYLYPASRQMPMSYPYANTAVLQVAQDYPIHYPLQSNDPRYNRSSMPPEIPGHQLYSHAPIPGSPQLFTYPSHISVDNTSASSPSSMYAELREDGYYPQSDGYQYPVYSPNAPASISTTQGMSPDGLDYRPSYPFDDPSSDLRHRSTYP</sequence>
<dbReference type="Gene3D" id="4.10.240.10">
    <property type="entry name" value="Zn(2)-C6 fungal-type DNA-binding domain"/>
    <property type="match status" value="1"/>
</dbReference>
<dbReference type="Proteomes" id="UP001215280">
    <property type="component" value="Unassembled WGS sequence"/>
</dbReference>
<dbReference type="GO" id="GO:0000981">
    <property type="term" value="F:DNA-binding transcription factor activity, RNA polymerase II-specific"/>
    <property type="evidence" value="ECO:0007669"/>
    <property type="project" value="InterPro"/>
</dbReference>
<dbReference type="InterPro" id="IPR001138">
    <property type="entry name" value="Zn2Cys6_DnaBD"/>
</dbReference>
<dbReference type="InterPro" id="IPR036864">
    <property type="entry name" value="Zn2-C6_fun-type_DNA-bd_sf"/>
</dbReference>
<feature type="region of interest" description="Disordered" evidence="1">
    <location>
        <begin position="322"/>
        <end position="372"/>
    </location>
</feature>
<evidence type="ECO:0000313" key="3">
    <source>
        <dbReference type="EMBL" id="KAJ7779408.1"/>
    </source>
</evidence>
<dbReference type="Pfam" id="PF00172">
    <property type="entry name" value="Zn_clus"/>
    <property type="match status" value="1"/>
</dbReference>
<feature type="compositionally biased region" description="Basic and acidic residues" evidence="1">
    <location>
        <begin position="363"/>
        <end position="372"/>
    </location>
</feature>
<feature type="compositionally biased region" description="Polar residues" evidence="1">
    <location>
        <begin position="335"/>
        <end position="345"/>
    </location>
</feature>
<dbReference type="EMBL" id="JARJLG010000007">
    <property type="protein sequence ID" value="KAJ7779408.1"/>
    <property type="molecule type" value="Genomic_DNA"/>
</dbReference>
<comment type="caution">
    <text evidence="3">The sequence shown here is derived from an EMBL/GenBank/DDBJ whole genome shotgun (WGS) entry which is preliminary data.</text>
</comment>
<gene>
    <name evidence="3" type="ORF">DFH07DRAFT_794885</name>
</gene>
<proteinExistence type="predicted"/>
<dbReference type="GO" id="GO:0008270">
    <property type="term" value="F:zinc ion binding"/>
    <property type="evidence" value="ECO:0007669"/>
    <property type="project" value="InterPro"/>
</dbReference>
<dbReference type="SMART" id="SM00066">
    <property type="entry name" value="GAL4"/>
    <property type="match status" value="1"/>
</dbReference>
<dbReference type="SUPFAM" id="SSF57701">
    <property type="entry name" value="Zn2/Cys6 DNA-binding domain"/>
    <property type="match status" value="1"/>
</dbReference>
<evidence type="ECO:0000313" key="4">
    <source>
        <dbReference type="Proteomes" id="UP001215280"/>
    </source>
</evidence>
<evidence type="ECO:0000259" key="2">
    <source>
        <dbReference type="PROSITE" id="PS50048"/>
    </source>
</evidence>
<name>A0AAD7NXV0_9AGAR</name>
<dbReference type="PROSITE" id="PS50048">
    <property type="entry name" value="ZN2_CY6_FUNGAL_2"/>
    <property type="match status" value="1"/>
</dbReference>
<dbReference type="AlphaFoldDB" id="A0AAD7NXV0"/>
<keyword evidence="4" id="KW-1185">Reference proteome</keyword>
<evidence type="ECO:0000256" key="1">
    <source>
        <dbReference type="SAM" id="MobiDB-lite"/>
    </source>
</evidence>
<dbReference type="CDD" id="cd00067">
    <property type="entry name" value="GAL4"/>
    <property type="match status" value="1"/>
</dbReference>
<dbReference type="PROSITE" id="PS00463">
    <property type="entry name" value="ZN2_CY6_FUNGAL_1"/>
    <property type="match status" value="1"/>
</dbReference>
<reference evidence="3" key="1">
    <citation type="submission" date="2023-03" db="EMBL/GenBank/DDBJ databases">
        <title>Massive genome expansion in bonnet fungi (Mycena s.s.) driven by repeated elements and novel gene families across ecological guilds.</title>
        <authorList>
            <consortium name="Lawrence Berkeley National Laboratory"/>
            <person name="Harder C.B."/>
            <person name="Miyauchi S."/>
            <person name="Viragh M."/>
            <person name="Kuo A."/>
            <person name="Thoen E."/>
            <person name="Andreopoulos B."/>
            <person name="Lu D."/>
            <person name="Skrede I."/>
            <person name="Drula E."/>
            <person name="Henrissat B."/>
            <person name="Morin E."/>
            <person name="Kohler A."/>
            <person name="Barry K."/>
            <person name="LaButti K."/>
            <person name="Morin E."/>
            <person name="Salamov A."/>
            <person name="Lipzen A."/>
            <person name="Mereny Z."/>
            <person name="Hegedus B."/>
            <person name="Baldrian P."/>
            <person name="Stursova M."/>
            <person name="Weitz H."/>
            <person name="Taylor A."/>
            <person name="Grigoriev I.V."/>
            <person name="Nagy L.G."/>
            <person name="Martin F."/>
            <person name="Kauserud H."/>
        </authorList>
    </citation>
    <scope>NUCLEOTIDE SEQUENCE</scope>
    <source>
        <strain evidence="3">CBHHK188m</strain>
    </source>
</reference>
<feature type="region of interest" description="Disordered" evidence="1">
    <location>
        <begin position="79"/>
        <end position="119"/>
    </location>
</feature>